<dbReference type="SMART" id="SM00400">
    <property type="entry name" value="ZnF_CHCC"/>
    <property type="match status" value="1"/>
</dbReference>
<dbReference type="GO" id="GO:0003677">
    <property type="term" value="F:DNA binding"/>
    <property type="evidence" value="ECO:0007669"/>
    <property type="project" value="InterPro"/>
</dbReference>
<proteinExistence type="predicted"/>
<sequence length="119" mass="13126">MTIPAIKSTLSIQTVLAHYGLKAGAKGAMKCPFHDDKAASMKVYPDTNTAYCFARSCEVQSVDVIDFILYMEKCDKRTAIMKAKELCGGPIVKAAAGKPERYSWRCRQTAYASHVRSGR</sequence>
<evidence type="ECO:0000259" key="1">
    <source>
        <dbReference type="SMART" id="SM00400"/>
    </source>
</evidence>
<dbReference type="Gene3D" id="3.90.580.10">
    <property type="entry name" value="Zinc finger, CHC2-type domain"/>
    <property type="match status" value="1"/>
</dbReference>
<dbReference type="RefSeq" id="WP_147930891.1">
    <property type="nucleotide sequence ID" value="NZ_VOXD01000016.1"/>
</dbReference>
<dbReference type="GO" id="GO:0006260">
    <property type="term" value="P:DNA replication"/>
    <property type="evidence" value="ECO:0007669"/>
    <property type="project" value="InterPro"/>
</dbReference>
<accession>A0A5C7FHE0</accession>
<dbReference type="InterPro" id="IPR002694">
    <property type="entry name" value="Znf_CHC2"/>
</dbReference>
<dbReference type="OrthoDB" id="9804281at2"/>
<evidence type="ECO:0000313" key="2">
    <source>
        <dbReference type="EMBL" id="TXF89129.1"/>
    </source>
</evidence>
<dbReference type="AlphaFoldDB" id="A0A5C7FHE0"/>
<dbReference type="Proteomes" id="UP000321907">
    <property type="component" value="Unassembled WGS sequence"/>
</dbReference>
<comment type="caution">
    <text evidence="2">The sequence shown here is derived from an EMBL/GenBank/DDBJ whole genome shotgun (WGS) entry which is preliminary data.</text>
</comment>
<evidence type="ECO:0000313" key="3">
    <source>
        <dbReference type="Proteomes" id="UP000321907"/>
    </source>
</evidence>
<protein>
    <recommendedName>
        <fullName evidence="1">Zinc finger CHC2-type domain-containing protein</fullName>
    </recommendedName>
</protein>
<gene>
    <name evidence="2" type="ORF">FUA23_11495</name>
</gene>
<organism evidence="2 3">
    <name type="scientific">Neolewinella aurantiaca</name>
    <dbReference type="NCBI Taxonomy" id="2602767"/>
    <lineage>
        <taxon>Bacteria</taxon>
        <taxon>Pseudomonadati</taxon>
        <taxon>Bacteroidota</taxon>
        <taxon>Saprospiria</taxon>
        <taxon>Saprospirales</taxon>
        <taxon>Lewinellaceae</taxon>
        <taxon>Neolewinella</taxon>
    </lineage>
</organism>
<reference evidence="2 3" key="1">
    <citation type="submission" date="2019-08" db="EMBL/GenBank/DDBJ databases">
        <title>Lewinella sp. strain SSH13 Genome sequencing and assembly.</title>
        <authorList>
            <person name="Kim I."/>
        </authorList>
    </citation>
    <scope>NUCLEOTIDE SEQUENCE [LARGE SCALE GENOMIC DNA]</scope>
    <source>
        <strain evidence="2 3">SSH13</strain>
    </source>
</reference>
<dbReference type="Pfam" id="PF01807">
    <property type="entry name" value="Zn_ribbon_DnaG"/>
    <property type="match status" value="1"/>
</dbReference>
<dbReference type="GO" id="GO:0003899">
    <property type="term" value="F:DNA-directed RNA polymerase activity"/>
    <property type="evidence" value="ECO:0007669"/>
    <property type="project" value="InterPro"/>
</dbReference>
<name>A0A5C7FHE0_9BACT</name>
<dbReference type="SUPFAM" id="SSF57783">
    <property type="entry name" value="Zinc beta-ribbon"/>
    <property type="match status" value="1"/>
</dbReference>
<dbReference type="InterPro" id="IPR036977">
    <property type="entry name" value="DNA_primase_Znf_CHC2"/>
</dbReference>
<dbReference type="EMBL" id="VOXD01000016">
    <property type="protein sequence ID" value="TXF89129.1"/>
    <property type="molecule type" value="Genomic_DNA"/>
</dbReference>
<dbReference type="GO" id="GO:0008270">
    <property type="term" value="F:zinc ion binding"/>
    <property type="evidence" value="ECO:0007669"/>
    <property type="project" value="InterPro"/>
</dbReference>
<feature type="domain" description="Zinc finger CHC2-type" evidence="1">
    <location>
        <begin position="31"/>
        <end position="84"/>
    </location>
</feature>
<keyword evidence="3" id="KW-1185">Reference proteome</keyword>